<gene>
    <name evidence="11" type="ORF">ENS56_04070</name>
</gene>
<feature type="transmembrane region" description="Helical" evidence="10">
    <location>
        <begin position="391"/>
        <end position="409"/>
    </location>
</feature>
<feature type="transmembrane region" description="Helical" evidence="10">
    <location>
        <begin position="162"/>
        <end position="183"/>
    </location>
</feature>
<dbReference type="AlphaFoldDB" id="A0A832G7E6"/>
<dbReference type="GO" id="GO:0006811">
    <property type="term" value="P:monoatomic ion transport"/>
    <property type="evidence" value="ECO:0007669"/>
    <property type="project" value="UniProtKB-KW"/>
</dbReference>
<dbReference type="GO" id="GO:0015297">
    <property type="term" value="F:antiporter activity"/>
    <property type="evidence" value="ECO:0007669"/>
    <property type="project" value="UniProtKB-KW"/>
</dbReference>
<dbReference type="CDD" id="cd13131">
    <property type="entry name" value="MATE_NorM_like"/>
    <property type="match status" value="1"/>
</dbReference>
<evidence type="ECO:0000256" key="10">
    <source>
        <dbReference type="SAM" id="Phobius"/>
    </source>
</evidence>
<keyword evidence="5 10" id="KW-0812">Transmembrane</keyword>
<evidence type="ECO:0000256" key="8">
    <source>
        <dbReference type="ARBA" id="ARBA00023136"/>
    </source>
</evidence>
<dbReference type="InterPro" id="IPR048279">
    <property type="entry name" value="MdtK-like"/>
</dbReference>
<dbReference type="GO" id="GO:0005886">
    <property type="term" value="C:plasma membrane"/>
    <property type="evidence" value="ECO:0007669"/>
    <property type="project" value="UniProtKB-SubCell"/>
</dbReference>
<evidence type="ECO:0000256" key="1">
    <source>
        <dbReference type="ARBA" id="ARBA00004651"/>
    </source>
</evidence>
<feature type="transmembrane region" description="Helical" evidence="10">
    <location>
        <begin position="281"/>
        <end position="306"/>
    </location>
</feature>
<dbReference type="Pfam" id="PF01554">
    <property type="entry name" value="MatE"/>
    <property type="match status" value="2"/>
</dbReference>
<keyword evidence="6 10" id="KW-1133">Transmembrane helix</keyword>
<protein>
    <recommendedName>
        <fullName evidence="9">Multidrug-efflux transporter</fullName>
    </recommendedName>
</protein>
<feature type="transmembrane region" description="Helical" evidence="10">
    <location>
        <begin position="20"/>
        <end position="45"/>
    </location>
</feature>
<feature type="transmembrane region" description="Helical" evidence="10">
    <location>
        <begin position="132"/>
        <end position="150"/>
    </location>
</feature>
<evidence type="ECO:0000256" key="6">
    <source>
        <dbReference type="ARBA" id="ARBA00022989"/>
    </source>
</evidence>
<feature type="transmembrane region" description="Helical" evidence="10">
    <location>
        <begin position="249"/>
        <end position="269"/>
    </location>
</feature>
<feature type="transmembrane region" description="Helical" evidence="10">
    <location>
        <begin position="100"/>
        <end position="120"/>
    </location>
</feature>
<evidence type="ECO:0000313" key="11">
    <source>
        <dbReference type="EMBL" id="HGT47187.1"/>
    </source>
</evidence>
<dbReference type="EMBL" id="DSVI01000004">
    <property type="protein sequence ID" value="HGT47187.1"/>
    <property type="molecule type" value="Genomic_DNA"/>
</dbReference>
<dbReference type="InterPro" id="IPR002528">
    <property type="entry name" value="MATE_fam"/>
</dbReference>
<comment type="caution">
    <text evidence="11">The sequence shown here is derived from an EMBL/GenBank/DDBJ whole genome shotgun (WGS) entry which is preliminary data.</text>
</comment>
<feature type="transmembrane region" description="Helical" evidence="10">
    <location>
        <begin position="195"/>
        <end position="215"/>
    </location>
</feature>
<keyword evidence="3" id="KW-0050">Antiport</keyword>
<keyword evidence="7" id="KW-0406">Ion transport</keyword>
<dbReference type="PANTHER" id="PTHR43298">
    <property type="entry name" value="MULTIDRUG RESISTANCE PROTEIN NORM-RELATED"/>
    <property type="match status" value="1"/>
</dbReference>
<evidence type="ECO:0000256" key="4">
    <source>
        <dbReference type="ARBA" id="ARBA00022475"/>
    </source>
</evidence>
<dbReference type="GO" id="GO:0042910">
    <property type="term" value="F:xenobiotic transmembrane transporter activity"/>
    <property type="evidence" value="ECO:0007669"/>
    <property type="project" value="InterPro"/>
</dbReference>
<name>A0A832G7E6_9BACT</name>
<dbReference type="PANTHER" id="PTHR43298:SF2">
    <property type="entry name" value="FMN_FAD EXPORTER YEEO-RELATED"/>
    <property type="match status" value="1"/>
</dbReference>
<accession>A0A832G7E6</accession>
<sequence length="449" mass="49390">MIKFFRENKSLINKTLSLAYPVIIGQLGMIMMGVVDTIMVGELGAIPLAAASLSNSLIFLVLIIAIGNAVAVTPLIAILVGAKRLEECGVYFRQSLLVNLSMGFIVFIIILIGVNFLHLLGQTFEVQLKAKSYMIIIGISIFPLMIFQTYKQFIEGLSVMRPAMIITLAANIVNVFANWVLIFGKLGFPRLELDGAGWATVISRLFMAIALMIFVMRNRRFRIYDVTFHFRSINFSVIKRILSVGLPSGFQYFFEVGAFSFAVIMIGWIGPNELAAHQIAISLASISFMGVLGISQAGGILVGNAVGEQNVNLVRKNGFIAILLGMIWMSLSGIIFITFRNLLPYIYIRDEAVIQIASQLLVIAALFQLSDGIQAVGIGILRGLTDVKGPTLITFIAYWIISLPIGYLLGFNYNLGVIGVWIGLLIGLSCSAIMLTLRFNYKSRKLIHL</sequence>
<dbReference type="PIRSF" id="PIRSF006603">
    <property type="entry name" value="DinF"/>
    <property type="match status" value="1"/>
</dbReference>
<organism evidence="11">
    <name type="scientific">Ignavibacterium album</name>
    <dbReference type="NCBI Taxonomy" id="591197"/>
    <lineage>
        <taxon>Bacteria</taxon>
        <taxon>Pseudomonadati</taxon>
        <taxon>Ignavibacteriota</taxon>
        <taxon>Ignavibacteria</taxon>
        <taxon>Ignavibacteriales</taxon>
        <taxon>Ignavibacteriaceae</taxon>
        <taxon>Ignavibacterium</taxon>
    </lineage>
</organism>
<evidence type="ECO:0000256" key="7">
    <source>
        <dbReference type="ARBA" id="ARBA00023065"/>
    </source>
</evidence>
<feature type="transmembrane region" description="Helical" evidence="10">
    <location>
        <begin position="415"/>
        <end position="437"/>
    </location>
</feature>
<evidence type="ECO:0000256" key="3">
    <source>
        <dbReference type="ARBA" id="ARBA00022449"/>
    </source>
</evidence>
<evidence type="ECO:0000256" key="5">
    <source>
        <dbReference type="ARBA" id="ARBA00022692"/>
    </source>
</evidence>
<keyword evidence="4" id="KW-1003">Cell membrane</keyword>
<keyword evidence="8 10" id="KW-0472">Membrane</keyword>
<proteinExistence type="predicted"/>
<comment type="subcellular location">
    <subcellularLocation>
        <location evidence="1">Cell membrane</location>
        <topology evidence="1">Multi-pass membrane protein</topology>
    </subcellularLocation>
</comment>
<dbReference type="NCBIfam" id="TIGR00797">
    <property type="entry name" value="matE"/>
    <property type="match status" value="1"/>
</dbReference>
<feature type="transmembrane region" description="Helical" evidence="10">
    <location>
        <begin position="57"/>
        <end position="80"/>
    </location>
</feature>
<dbReference type="InterPro" id="IPR050222">
    <property type="entry name" value="MATE_MdtK"/>
</dbReference>
<evidence type="ECO:0000256" key="2">
    <source>
        <dbReference type="ARBA" id="ARBA00022448"/>
    </source>
</evidence>
<reference evidence="11" key="1">
    <citation type="journal article" date="2020" name="mSystems">
        <title>Genome- and Community-Level Interaction Insights into Carbon Utilization and Element Cycling Functions of Hydrothermarchaeota in Hydrothermal Sediment.</title>
        <authorList>
            <person name="Zhou Z."/>
            <person name="Liu Y."/>
            <person name="Xu W."/>
            <person name="Pan J."/>
            <person name="Luo Z.H."/>
            <person name="Li M."/>
        </authorList>
    </citation>
    <scope>NUCLEOTIDE SEQUENCE [LARGE SCALE GENOMIC DNA]</scope>
    <source>
        <strain evidence="11">SpSt-500</strain>
    </source>
</reference>
<feature type="transmembrane region" description="Helical" evidence="10">
    <location>
        <begin position="318"/>
        <end position="340"/>
    </location>
</feature>
<keyword evidence="2" id="KW-0813">Transport</keyword>
<evidence type="ECO:0000256" key="9">
    <source>
        <dbReference type="ARBA" id="ARBA00031636"/>
    </source>
</evidence>